<evidence type="ECO:0000259" key="5">
    <source>
        <dbReference type="PROSITE" id="PS50977"/>
    </source>
</evidence>
<dbReference type="Proteomes" id="UP000220340">
    <property type="component" value="Unassembled WGS sequence"/>
</dbReference>
<dbReference type="Proteomes" id="UP000191039">
    <property type="component" value="Unassembled WGS sequence"/>
</dbReference>
<sequence length="200" mass="21752">MAKPNEAGKRDTGTRERILDACAHIMLTEGYAAATSRRVAEQAGVQRALVYYYFPAMDELYLAVLRRGTEATMEMQRAALTADRPLHALWDMTVDPRGVGILTEFMALGNHREEIRAELAVGAERFREAQVAALTLILRNRSGDVAVPPDVVSILIAAVGRLIVLEAAMGIATGHANTMALVRKLLDDYEMPEAESAAGS</sequence>
<dbReference type="PROSITE" id="PS50977">
    <property type="entry name" value="HTH_TETR_2"/>
    <property type="match status" value="1"/>
</dbReference>
<evidence type="ECO:0000256" key="2">
    <source>
        <dbReference type="ARBA" id="ARBA00023125"/>
    </source>
</evidence>
<dbReference type="PANTHER" id="PTHR30055:SF234">
    <property type="entry name" value="HTH-TYPE TRANSCRIPTIONAL REGULATOR BETI"/>
    <property type="match status" value="1"/>
</dbReference>
<dbReference type="InterPro" id="IPR050109">
    <property type="entry name" value="HTH-type_TetR-like_transc_reg"/>
</dbReference>
<reference evidence="6 8" key="1">
    <citation type="submission" date="2016-09" db="EMBL/GenBank/DDBJ databases">
        <title>genome sequences of unsequenced Mycobacteria.</title>
        <authorList>
            <person name="Greninger A.L."/>
            <person name="Jerome K.R."/>
            <person name="Mcnair B."/>
            <person name="Wallis C."/>
            <person name="Fang F."/>
        </authorList>
    </citation>
    <scope>NUCLEOTIDE SEQUENCE [LARGE SCALE GENOMIC DNA]</scope>
    <source>
        <strain evidence="6 8">BM1</strain>
    </source>
</reference>
<reference evidence="7 9" key="2">
    <citation type="submission" date="2017-10" db="EMBL/GenBank/DDBJ databases">
        <title>The new phylogeny of genus Mycobacterium.</title>
        <authorList>
            <person name="Tortoli E."/>
            <person name="Trovato A."/>
            <person name="Cirillo D.M."/>
        </authorList>
    </citation>
    <scope>NUCLEOTIDE SEQUENCE [LARGE SCALE GENOMIC DNA]</scope>
    <source>
        <strain evidence="7 9">IP141170001</strain>
    </source>
</reference>
<dbReference type="InterPro" id="IPR001647">
    <property type="entry name" value="HTH_TetR"/>
</dbReference>
<gene>
    <name evidence="6" type="ORF">BV510_05555</name>
    <name evidence="7" type="ORF">CRI78_10165</name>
</gene>
<dbReference type="EMBL" id="MIJD01000035">
    <property type="protein sequence ID" value="OPE55366.1"/>
    <property type="molecule type" value="Genomic_DNA"/>
</dbReference>
<comment type="caution">
    <text evidence="6">The sequence shown here is derived from an EMBL/GenBank/DDBJ whole genome shotgun (WGS) entry which is preliminary data.</text>
</comment>
<dbReference type="PANTHER" id="PTHR30055">
    <property type="entry name" value="HTH-TYPE TRANSCRIPTIONAL REGULATOR RUTR"/>
    <property type="match status" value="1"/>
</dbReference>
<evidence type="ECO:0000313" key="7">
    <source>
        <dbReference type="EMBL" id="PEG54555.1"/>
    </source>
</evidence>
<evidence type="ECO:0000256" key="3">
    <source>
        <dbReference type="ARBA" id="ARBA00023163"/>
    </source>
</evidence>
<dbReference type="GO" id="GO:0000976">
    <property type="term" value="F:transcription cis-regulatory region binding"/>
    <property type="evidence" value="ECO:0007669"/>
    <property type="project" value="TreeGrafter"/>
</dbReference>
<feature type="DNA-binding region" description="H-T-H motif" evidence="4">
    <location>
        <begin position="35"/>
        <end position="54"/>
    </location>
</feature>
<evidence type="ECO:0000313" key="9">
    <source>
        <dbReference type="Proteomes" id="UP000220340"/>
    </source>
</evidence>
<evidence type="ECO:0000313" key="8">
    <source>
        <dbReference type="Proteomes" id="UP000191039"/>
    </source>
</evidence>
<dbReference type="Pfam" id="PF00440">
    <property type="entry name" value="TetR_N"/>
    <property type="match status" value="1"/>
</dbReference>
<keyword evidence="3" id="KW-0804">Transcription</keyword>
<evidence type="ECO:0000256" key="4">
    <source>
        <dbReference type="PROSITE-ProRule" id="PRU00335"/>
    </source>
</evidence>
<evidence type="ECO:0000256" key="1">
    <source>
        <dbReference type="ARBA" id="ARBA00023015"/>
    </source>
</evidence>
<proteinExistence type="predicted"/>
<dbReference type="AlphaFoldDB" id="A0A1Q4HEY7"/>
<evidence type="ECO:0000313" key="6">
    <source>
        <dbReference type="EMBL" id="OPE55366.1"/>
    </source>
</evidence>
<name>A0A1Q4HEY7_9MYCO</name>
<dbReference type="PRINTS" id="PR00455">
    <property type="entry name" value="HTHTETR"/>
</dbReference>
<organism evidence="6 8">
    <name type="scientific">Mycolicibacterium diernhoferi</name>
    <dbReference type="NCBI Taxonomy" id="1801"/>
    <lineage>
        <taxon>Bacteria</taxon>
        <taxon>Bacillati</taxon>
        <taxon>Actinomycetota</taxon>
        <taxon>Actinomycetes</taxon>
        <taxon>Mycobacteriales</taxon>
        <taxon>Mycobacteriaceae</taxon>
        <taxon>Mycolicibacterium</taxon>
    </lineage>
</organism>
<dbReference type="RefSeq" id="WP_073856427.1">
    <property type="nucleotide sequence ID" value="NZ_BAAATC010000020.1"/>
</dbReference>
<dbReference type="STRING" id="1801.BRW64_11875"/>
<dbReference type="EMBL" id="PDCR01000011">
    <property type="protein sequence ID" value="PEG54555.1"/>
    <property type="molecule type" value="Genomic_DNA"/>
</dbReference>
<dbReference type="Gene3D" id="1.10.357.10">
    <property type="entry name" value="Tetracycline Repressor, domain 2"/>
    <property type="match status" value="1"/>
</dbReference>
<keyword evidence="2 4" id="KW-0238">DNA-binding</keyword>
<dbReference type="GO" id="GO:0003700">
    <property type="term" value="F:DNA-binding transcription factor activity"/>
    <property type="evidence" value="ECO:0007669"/>
    <property type="project" value="TreeGrafter"/>
</dbReference>
<accession>A0A1Q4HEY7</accession>
<dbReference type="SUPFAM" id="SSF46689">
    <property type="entry name" value="Homeodomain-like"/>
    <property type="match status" value="1"/>
</dbReference>
<dbReference type="InterPro" id="IPR009057">
    <property type="entry name" value="Homeodomain-like_sf"/>
</dbReference>
<dbReference type="OrthoDB" id="3474596at2"/>
<feature type="domain" description="HTH tetR-type" evidence="5">
    <location>
        <begin position="12"/>
        <end position="72"/>
    </location>
</feature>
<keyword evidence="1" id="KW-0805">Transcription regulation</keyword>
<protein>
    <submittedName>
        <fullName evidence="6">TetR family transcriptional regulator</fullName>
    </submittedName>
    <submittedName>
        <fullName evidence="7">TetR/AcrR family transcriptional regulator</fullName>
    </submittedName>
</protein>
<keyword evidence="9" id="KW-1185">Reference proteome</keyword>